<dbReference type="SUPFAM" id="SSF82153">
    <property type="entry name" value="FAS1 domain"/>
    <property type="match status" value="1"/>
</dbReference>
<dbReference type="Pfam" id="PF02469">
    <property type="entry name" value="Fasciclin"/>
    <property type="match status" value="1"/>
</dbReference>
<feature type="signal peptide" evidence="1">
    <location>
        <begin position="1"/>
        <end position="22"/>
    </location>
</feature>
<reference evidence="3 4" key="1">
    <citation type="journal article" date="2017" name="Biotechnol. Biofuels">
        <title>Differential beta-glucosidase expression as a function of carbon source availability in Talaromyces amestolkiae: a genomic and proteomic approach.</title>
        <authorList>
            <person name="de Eugenio L.I."/>
            <person name="Mendez-Liter J.A."/>
            <person name="Nieto-Dominguez M."/>
            <person name="Alonso L."/>
            <person name="Gil-Munoz J."/>
            <person name="Barriuso J."/>
            <person name="Prieto A."/>
            <person name="Martinez M.J."/>
        </authorList>
    </citation>
    <scope>NUCLEOTIDE SEQUENCE [LARGE SCALE GENOMIC DNA]</scope>
    <source>
        <strain evidence="3 4">CIB</strain>
    </source>
</reference>
<name>A0A364KS86_TALAM</name>
<dbReference type="PANTHER" id="PTHR10900">
    <property type="entry name" value="PERIOSTIN-RELATED"/>
    <property type="match status" value="1"/>
</dbReference>
<feature type="domain" description="FAS1" evidence="2">
    <location>
        <begin position="43"/>
        <end position="182"/>
    </location>
</feature>
<dbReference type="InterPro" id="IPR036378">
    <property type="entry name" value="FAS1_dom_sf"/>
</dbReference>
<dbReference type="OrthoDB" id="286301at2759"/>
<accession>A0A364KS86</accession>
<keyword evidence="4" id="KW-1185">Reference proteome</keyword>
<evidence type="ECO:0000313" key="3">
    <source>
        <dbReference type="EMBL" id="RAO66405.1"/>
    </source>
</evidence>
<feature type="chain" id="PRO_5017048900" description="FAS1 domain-containing protein" evidence="1">
    <location>
        <begin position="23"/>
        <end position="213"/>
    </location>
</feature>
<dbReference type="EMBL" id="MIKG01000003">
    <property type="protein sequence ID" value="RAO66405.1"/>
    <property type="molecule type" value="Genomic_DNA"/>
</dbReference>
<dbReference type="InterPro" id="IPR050904">
    <property type="entry name" value="Adhesion/Biosynth-related"/>
</dbReference>
<gene>
    <name evidence="3" type="ORF">BHQ10_002417</name>
</gene>
<protein>
    <recommendedName>
        <fullName evidence="2">FAS1 domain-containing protein</fullName>
    </recommendedName>
</protein>
<dbReference type="Gene3D" id="2.30.180.10">
    <property type="entry name" value="FAS1 domain"/>
    <property type="match status" value="1"/>
</dbReference>
<dbReference type="STRING" id="1196081.A0A364KS86"/>
<comment type="caution">
    <text evidence="3">The sequence shown here is derived from an EMBL/GenBank/DDBJ whole genome shotgun (WGS) entry which is preliminary data.</text>
</comment>
<dbReference type="PANTHER" id="PTHR10900:SF77">
    <property type="entry name" value="FI19380P1"/>
    <property type="match status" value="1"/>
</dbReference>
<dbReference type="AlphaFoldDB" id="A0A364KS86"/>
<evidence type="ECO:0000259" key="2">
    <source>
        <dbReference type="PROSITE" id="PS50213"/>
    </source>
</evidence>
<organism evidence="3 4">
    <name type="scientific">Talaromyces amestolkiae</name>
    <dbReference type="NCBI Taxonomy" id="1196081"/>
    <lineage>
        <taxon>Eukaryota</taxon>
        <taxon>Fungi</taxon>
        <taxon>Dikarya</taxon>
        <taxon>Ascomycota</taxon>
        <taxon>Pezizomycotina</taxon>
        <taxon>Eurotiomycetes</taxon>
        <taxon>Eurotiomycetidae</taxon>
        <taxon>Eurotiales</taxon>
        <taxon>Trichocomaceae</taxon>
        <taxon>Talaromyces</taxon>
        <taxon>Talaromyces sect. Talaromyces</taxon>
    </lineage>
</organism>
<evidence type="ECO:0000256" key="1">
    <source>
        <dbReference type="SAM" id="SignalP"/>
    </source>
</evidence>
<dbReference type="SMART" id="SM00554">
    <property type="entry name" value="FAS1"/>
    <property type="match status" value="1"/>
</dbReference>
<proteinExistence type="predicted"/>
<dbReference type="GeneID" id="63791634"/>
<keyword evidence="1" id="KW-0732">Signal</keyword>
<dbReference type="Proteomes" id="UP000249363">
    <property type="component" value="Unassembled WGS sequence"/>
</dbReference>
<dbReference type="PROSITE" id="PS50213">
    <property type="entry name" value="FAS1"/>
    <property type="match status" value="1"/>
</dbReference>
<dbReference type="RefSeq" id="XP_040730922.1">
    <property type="nucleotide sequence ID" value="XM_040874561.1"/>
</dbReference>
<dbReference type="InterPro" id="IPR000782">
    <property type="entry name" value="FAS1_domain"/>
</dbReference>
<evidence type="ECO:0000313" key="4">
    <source>
        <dbReference type="Proteomes" id="UP000249363"/>
    </source>
</evidence>
<sequence length="213" mass="23330">MKATNSLLRISWLILLSNVVQATNDPLVYREITGFVPAASANVTTLMEFIAGRPDLSTLAKNIGEVGGFLEAFNTTPNWSFTFFAPNNDAFMSHTGEYFNTFQATPKGKWQLGNTILHHYVPNTKLASTVFNSTYQRIQTATYLYVGTQAENGTVVLNQVANIVEKDISVTNGVVHIIDRILDPSAQIFEAELPKISQAFIPGSCSNAALAYC</sequence>